<dbReference type="Proteomes" id="UP000008064">
    <property type="component" value="Unassembled WGS sequence"/>
</dbReference>
<dbReference type="HOGENOM" id="CLU_963325_0_0_1"/>
<reference evidence="1" key="1">
    <citation type="submission" date="2011-04" db="EMBL/GenBank/DDBJ databases">
        <title>Evolution of plant cell wall degrading machinery underlies the functional diversity of forest fungi.</title>
        <authorList>
            <consortium name="US DOE Joint Genome Institute (JGI-PGF)"/>
            <person name="Eastwood D.C."/>
            <person name="Floudas D."/>
            <person name="Binder M."/>
            <person name="Majcherczyk A."/>
            <person name="Schneider P."/>
            <person name="Aerts A."/>
            <person name="Asiegbu F.O."/>
            <person name="Baker S.E."/>
            <person name="Barry K."/>
            <person name="Bendiksby M."/>
            <person name="Blumentritt M."/>
            <person name="Coutinho P.M."/>
            <person name="Cullen D."/>
            <person name="Cullen D."/>
            <person name="Gathman A."/>
            <person name="Goodell B."/>
            <person name="Henrissat B."/>
            <person name="Ihrmark K."/>
            <person name="Kauserud H."/>
            <person name="Kohler A."/>
            <person name="LaButti K."/>
            <person name="Lapidus A."/>
            <person name="Lavin J.L."/>
            <person name="Lee Y.-H."/>
            <person name="Lindquist E."/>
            <person name="Lilly W."/>
            <person name="Lucas S."/>
            <person name="Morin E."/>
            <person name="Murat C."/>
            <person name="Oguiza J.A."/>
            <person name="Park J."/>
            <person name="Pisabarro A.G."/>
            <person name="Riley R."/>
            <person name="Rosling A."/>
            <person name="Salamov A."/>
            <person name="Schmidt O."/>
            <person name="Schmutz J."/>
            <person name="Skrede I."/>
            <person name="Stenlid J."/>
            <person name="Wiebenga A."/>
            <person name="Xie X."/>
            <person name="Kues U."/>
            <person name="Hibbett D.S."/>
            <person name="Hoffmeister D."/>
            <person name="Hogberg N."/>
            <person name="Martin F."/>
            <person name="Grigoriev I.V."/>
            <person name="Watkinson S.C."/>
        </authorList>
    </citation>
    <scope>NUCLEOTIDE SEQUENCE</scope>
    <source>
        <strain evidence="1">S7.9</strain>
    </source>
</reference>
<accession>F8NMK1</accession>
<organism>
    <name type="scientific">Serpula lacrymans var. lacrymans (strain S7.9)</name>
    <name type="common">Dry rot fungus</name>
    <dbReference type="NCBI Taxonomy" id="578457"/>
    <lineage>
        <taxon>Eukaryota</taxon>
        <taxon>Fungi</taxon>
        <taxon>Dikarya</taxon>
        <taxon>Basidiomycota</taxon>
        <taxon>Agaricomycotina</taxon>
        <taxon>Agaricomycetes</taxon>
        <taxon>Agaricomycetidae</taxon>
        <taxon>Boletales</taxon>
        <taxon>Coniophorineae</taxon>
        <taxon>Serpulaceae</taxon>
        <taxon>Serpula</taxon>
    </lineage>
</organism>
<evidence type="ECO:0000313" key="1">
    <source>
        <dbReference type="EMBL" id="EGO27398.1"/>
    </source>
</evidence>
<proteinExistence type="predicted"/>
<dbReference type="AlphaFoldDB" id="F8NMK1"/>
<protein>
    <submittedName>
        <fullName evidence="1">Uncharacterized protein</fullName>
    </submittedName>
</protein>
<dbReference type="GeneID" id="18814513"/>
<name>F8NMK1_SERL9</name>
<gene>
    <name evidence="1" type="ORF">SERLADRAFT_435176</name>
</gene>
<dbReference type="RefSeq" id="XP_007315489.1">
    <property type="nucleotide sequence ID" value="XM_007315427.1"/>
</dbReference>
<dbReference type="OrthoDB" id="3224367at2759"/>
<dbReference type="KEGG" id="sla:SERLADRAFT_435176"/>
<dbReference type="EMBL" id="GL945431">
    <property type="protein sequence ID" value="EGO27398.1"/>
    <property type="molecule type" value="Genomic_DNA"/>
</dbReference>
<sequence>MSRLFPPAGPVLPPFRTILIQGQYHASAPIHLCLSTVTPETSAIILSPSREALVRSLQGYNDEWINNHSGHGSISSMSANIRMFYPPTSAHLVALLSSFRVHDLHEDVPLDFRATLDTTPTLLVLHEPSLYFSTRNIDSPAYPLEFSRSAHNVSFALFDSRLDRLKLPILRLPPRSLFSDEEDTSQPPEPKMVTFFAQKYFEWVDAVLVHTPRPLEESGETRENCRLRLHKCNSDDDNDSTWKWSEITQQPQGSTKKFKTFVW</sequence>